<dbReference type="EMBL" id="RQTK01000283">
    <property type="protein sequence ID" value="RUS82507.1"/>
    <property type="molecule type" value="Genomic_DNA"/>
</dbReference>
<comment type="subcellular location">
    <subcellularLocation>
        <location evidence="1">Membrane</location>
        <topology evidence="1">Multi-pass membrane protein</topology>
    </subcellularLocation>
</comment>
<dbReference type="OrthoDB" id="6286464at2759"/>
<evidence type="ECO:0000256" key="2">
    <source>
        <dbReference type="SAM" id="Phobius"/>
    </source>
</evidence>
<dbReference type="InterPro" id="IPR036259">
    <property type="entry name" value="MFS_trans_sf"/>
</dbReference>
<keyword evidence="2" id="KW-0472">Membrane</keyword>
<dbReference type="Proteomes" id="UP000271974">
    <property type="component" value="Unassembled WGS sequence"/>
</dbReference>
<organism evidence="4 5">
    <name type="scientific">Elysia chlorotica</name>
    <name type="common">Eastern emerald elysia</name>
    <name type="synonym">Sea slug</name>
    <dbReference type="NCBI Taxonomy" id="188477"/>
    <lineage>
        <taxon>Eukaryota</taxon>
        <taxon>Metazoa</taxon>
        <taxon>Spiralia</taxon>
        <taxon>Lophotrochozoa</taxon>
        <taxon>Mollusca</taxon>
        <taxon>Gastropoda</taxon>
        <taxon>Heterobranchia</taxon>
        <taxon>Euthyneura</taxon>
        <taxon>Panpulmonata</taxon>
        <taxon>Sacoglossa</taxon>
        <taxon>Placobranchoidea</taxon>
        <taxon>Plakobranchidae</taxon>
        <taxon>Elysia</taxon>
    </lineage>
</organism>
<keyword evidence="2" id="KW-0812">Transmembrane</keyword>
<proteinExistence type="predicted"/>
<name>A0A3S1BJW8_ELYCH</name>
<comment type="caution">
    <text evidence="4">The sequence shown here is derived from an EMBL/GenBank/DDBJ whole genome shotgun (WGS) entry which is preliminary data.</text>
</comment>
<accession>A0A3S1BJW8</accession>
<dbReference type="PANTHER" id="PTHR11360">
    <property type="entry name" value="MONOCARBOXYLATE TRANSPORTER"/>
    <property type="match status" value="1"/>
</dbReference>
<protein>
    <recommendedName>
        <fullName evidence="3">Major facilitator superfamily (MFS) profile domain-containing protein</fullName>
    </recommendedName>
</protein>
<keyword evidence="5" id="KW-1185">Reference proteome</keyword>
<dbReference type="GO" id="GO:0008028">
    <property type="term" value="F:monocarboxylic acid transmembrane transporter activity"/>
    <property type="evidence" value="ECO:0007669"/>
    <property type="project" value="TreeGrafter"/>
</dbReference>
<evidence type="ECO:0000256" key="1">
    <source>
        <dbReference type="ARBA" id="ARBA00004141"/>
    </source>
</evidence>
<feature type="transmembrane region" description="Helical" evidence="2">
    <location>
        <begin position="280"/>
        <end position="300"/>
    </location>
</feature>
<dbReference type="InterPro" id="IPR020846">
    <property type="entry name" value="MFS_dom"/>
</dbReference>
<dbReference type="InterPro" id="IPR050327">
    <property type="entry name" value="Proton-linked_MCT"/>
</dbReference>
<feature type="transmembrane region" description="Helical" evidence="2">
    <location>
        <begin position="241"/>
        <end position="260"/>
    </location>
</feature>
<feature type="transmembrane region" description="Helical" evidence="2">
    <location>
        <begin position="7"/>
        <end position="29"/>
    </location>
</feature>
<dbReference type="Gene3D" id="1.20.1250.20">
    <property type="entry name" value="MFS general substrate transporter like domains"/>
    <property type="match status" value="2"/>
</dbReference>
<feature type="transmembrane region" description="Helical" evidence="2">
    <location>
        <begin position="312"/>
        <end position="329"/>
    </location>
</feature>
<feature type="transmembrane region" description="Helical" evidence="2">
    <location>
        <begin position="335"/>
        <end position="353"/>
    </location>
</feature>
<feature type="domain" description="Major facilitator superfamily (MFS) profile" evidence="3">
    <location>
        <begin position="246"/>
        <end position="417"/>
    </location>
</feature>
<dbReference type="PROSITE" id="PS50850">
    <property type="entry name" value="MFS"/>
    <property type="match status" value="1"/>
</dbReference>
<feature type="non-terminal residue" evidence="4">
    <location>
        <position position="1"/>
    </location>
</feature>
<keyword evidence="2" id="KW-1133">Transmembrane helix</keyword>
<feature type="non-terminal residue" evidence="4">
    <location>
        <position position="417"/>
    </location>
</feature>
<evidence type="ECO:0000313" key="5">
    <source>
        <dbReference type="Proteomes" id="UP000271974"/>
    </source>
</evidence>
<dbReference type="SUPFAM" id="SSF103473">
    <property type="entry name" value="MFS general substrate transporter"/>
    <property type="match status" value="1"/>
</dbReference>
<evidence type="ECO:0000313" key="4">
    <source>
        <dbReference type="EMBL" id="RUS82507.1"/>
    </source>
</evidence>
<evidence type="ECO:0000259" key="3">
    <source>
        <dbReference type="PROSITE" id="PS50850"/>
    </source>
</evidence>
<reference evidence="4 5" key="1">
    <citation type="submission" date="2019-01" db="EMBL/GenBank/DDBJ databases">
        <title>A draft genome assembly of the solar-powered sea slug Elysia chlorotica.</title>
        <authorList>
            <person name="Cai H."/>
            <person name="Li Q."/>
            <person name="Fang X."/>
            <person name="Li J."/>
            <person name="Curtis N.E."/>
            <person name="Altenburger A."/>
            <person name="Shibata T."/>
            <person name="Feng M."/>
            <person name="Maeda T."/>
            <person name="Schwartz J.A."/>
            <person name="Shigenobu S."/>
            <person name="Lundholm N."/>
            <person name="Nishiyama T."/>
            <person name="Yang H."/>
            <person name="Hasebe M."/>
            <person name="Li S."/>
            <person name="Pierce S.K."/>
            <person name="Wang J."/>
        </authorList>
    </citation>
    <scope>NUCLEOTIDE SEQUENCE [LARGE SCALE GENOMIC DNA]</scope>
    <source>
        <strain evidence="4">EC2010</strain>
        <tissue evidence="4">Whole organism of an adult</tissue>
    </source>
</reference>
<feature type="transmembrane region" description="Helical" evidence="2">
    <location>
        <begin position="65"/>
        <end position="84"/>
    </location>
</feature>
<feature type="transmembrane region" description="Helical" evidence="2">
    <location>
        <begin position="96"/>
        <end position="114"/>
    </location>
</feature>
<sequence>RYSVRTTVILATVINVSGLALSGFCSHIGQLFFTYGLLQGIGRGLTITPGIFIVNMYFNKKRARAVGLALTGAGLGTFAMVPLHQWLFDTLGFTDAFLTIAALATSGFLAAALFRPLSMHVEMKTEERLKEKALRRQIKDTKQRIFNDPVLGEGKARCSLKQSEREVESLLQNKVTPSGTNSFEQRGYNYLSGCEGHPASHSEGRKKAWFRAALDTCFPIEYKQRDGKVGGDKRKLFHTELLKDVPFLILCACMVFFNLSNKIFFSFLPALGASTGLSQTQASLLISACGLGDIVGRLGAGFIMDQPWLRPQLFYGSVLFVCAGATALLTCVRGFGLFCACAALYGCFGGVSISQKSTLLANILGKEVLSTSFGIMYCSQGFGTLLGPPVSGALRDALGSYDYPFYLTAACLAWSGV</sequence>
<gene>
    <name evidence="4" type="ORF">EGW08_009721</name>
</gene>
<dbReference type="PANTHER" id="PTHR11360:SF284">
    <property type="entry name" value="EG:103B4.3 PROTEIN-RELATED"/>
    <property type="match status" value="1"/>
</dbReference>
<dbReference type="InterPro" id="IPR011701">
    <property type="entry name" value="MFS"/>
</dbReference>
<dbReference type="AlphaFoldDB" id="A0A3S1BJW8"/>
<feature type="transmembrane region" description="Helical" evidence="2">
    <location>
        <begin position="41"/>
        <end position="58"/>
    </location>
</feature>
<dbReference type="Pfam" id="PF07690">
    <property type="entry name" value="MFS_1"/>
    <property type="match status" value="2"/>
</dbReference>
<dbReference type="GO" id="GO:0016020">
    <property type="term" value="C:membrane"/>
    <property type="evidence" value="ECO:0007669"/>
    <property type="project" value="UniProtKB-SubCell"/>
</dbReference>